<dbReference type="RefSeq" id="WP_230868023.1">
    <property type="nucleotide sequence ID" value="NZ_CP046640.1"/>
</dbReference>
<dbReference type="Pfam" id="PF25270">
    <property type="entry name" value="Khk"/>
    <property type="match status" value="1"/>
</dbReference>
<gene>
    <name evidence="1" type="ORF">GM661_17920</name>
</gene>
<proteinExistence type="predicted"/>
<dbReference type="EMBL" id="CP046640">
    <property type="protein sequence ID" value="QTL99696.1"/>
    <property type="molecule type" value="Genomic_DNA"/>
</dbReference>
<keyword evidence="2" id="KW-1185">Reference proteome</keyword>
<dbReference type="KEGG" id="ifn:GM661_17920"/>
<organism evidence="1 2">
    <name type="scientific">Iocasia fonsfrigidae</name>
    <dbReference type="NCBI Taxonomy" id="2682810"/>
    <lineage>
        <taxon>Bacteria</taxon>
        <taxon>Bacillati</taxon>
        <taxon>Bacillota</taxon>
        <taxon>Clostridia</taxon>
        <taxon>Halanaerobiales</taxon>
        <taxon>Halanaerobiaceae</taxon>
        <taxon>Iocasia</taxon>
    </lineage>
</organism>
<accession>A0A8A7KD46</accession>
<dbReference type="AlphaFoldDB" id="A0A8A7KD46"/>
<evidence type="ECO:0000313" key="2">
    <source>
        <dbReference type="Proteomes" id="UP000665020"/>
    </source>
</evidence>
<dbReference type="SUPFAM" id="SSF53613">
    <property type="entry name" value="Ribokinase-like"/>
    <property type="match status" value="1"/>
</dbReference>
<sequence>MLENLSEKIIKASNKDRQALIGFDGFVDKIYHPVKSKNKSKKEYYQEIQEFGNRLIRAAGLSCDIDIDLMTIKPGGNAPIMANALGCLDLKTTAIIPVTEYERLFQDYMSENTSIISIGEPALSFVLEFQDGKVMLGDTHSFKKINWKSIQDRAGALIPDKLNEYQLLGLTNWSHFNQMSAIWQNILLEVEKYCFKQKSLLFVDLADCQGRTTADILDMLLLLKKFRKYYQVILGLNVNEAIDIGKKVCQGKNELFNIGNYLLEQGYIDEIVIHPVAKALFLNEHQKAMISIPKIEKPVITTGGGDNFNAGYCWAKIHDFNSLEAAVIGTLTASLYVKTGYSPNRKELVAYLEKIKPGILINNKGGE</sequence>
<dbReference type="InterPro" id="IPR029056">
    <property type="entry name" value="Ribokinase-like"/>
</dbReference>
<name>A0A8A7KD46_9FIRM</name>
<protein>
    <recommendedName>
        <fullName evidence="3">Carbohydrate kinase PfkB domain-containing protein</fullName>
    </recommendedName>
</protein>
<reference evidence="1" key="1">
    <citation type="submission" date="2019-12" db="EMBL/GenBank/DDBJ databases">
        <authorList>
            <person name="zhang j."/>
            <person name="sun C.M."/>
        </authorList>
    </citation>
    <scope>NUCLEOTIDE SEQUENCE</scope>
    <source>
        <strain evidence="1">NS-1</strain>
    </source>
</reference>
<evidence type="ECO:0000313" key="1">
    <source>
        <dbReference type="EMBL" id="QTL99696.1"/>
    </source>
</evidence>
<dbReference type="Proteomes" id="UP000665020">
    <property type="component" value="Chromosome"/>
</dbReference>
<dbReference type="InterPro" id="IPR057621">
    <property type="entry name" value="Khk_prokaryotic"/>
</dbReference>
<dbReference type="Gene3D" id="3.40.1190.20">
    <property type="match status" value="1"/>
</dbReference>
<evidence type="ECO:0008006" key="3">
    <source>
        <dbReference type="Google" id="ProtNLM"/>
    </source>
</evidence>